<evidence type="ECO:0000313" key="2">
    <source>
        <dbReference type="EMBL" id="TCK69283.1"/>
    </source>
</evidence>
<keyword evidence="3" id="KW-1185">Reference proteome</keyword>
<sequence length="234" mass="27186">MKIFNNSRKSALKSNKIVKYLGYALGEIVLVVIGILIAVAINNSQQEKEDREELNRILEIVKNDLKNDISTIDEVLVDFRFTENLMSKMLQAENQSKDFLSKCSNCRYILSEYSTALINTKGRNLLKSYNKIPEDIRVLVDSINIFYDNYIETIDINNQFMKDEVITFNKYLRDNKPWFKDYFINGKCNQDCADYFSTQEYINRIALANVVLSDALIPLFEEYKSSAEGFVKQL</sequence>
<evidence type="ECO:0000313" key="3">
    <source>
        <dbReference type="Proteomes" id="UP000295714"/>
    </source>
</evidence>
<dbReference type="AlphaFoldDB" id="A0A4R1KXF5"/>
<accession>A0A4R1KXF5</accession>
<feature type="transmembrane region" description="Helical" evidence="1">
    <location>
        <begin position="20"/>
        <end position="41"/>
    </location>
</feature>
<keyword evidence="1" id="KW-0472">Membrane</keyword>
<dbReference type="EMBL" id="SMGI01000001">
    <property type="protein sequence ID" value="TCK69283.1"/>
    <property type="molecule type" value="Genomic_DNA"/>
</dbReference>
<dbReference type="OrthoDB" id="822590at2"/>
<comment type="caution">
    <text evidence="2">The sequence shown here is derived from an EMBL/GenBank/DDBJ whole genome shotgun (WGS) entry which is preliminary data.</text>
</comment>
<proteinExistence type="predicted"/>
<evidence type="ECO:0000256" key="1">
    <source>
        <dbReference type="SAM" id="Phobius"/>
    </source>
</evidence>
<dbReference type="Pfam" id="PF19578">
    <property type="entry name" value="DUF6090"/>
    <property type="match status" value="1"/>
</dbReference>
<keyword evidence="1" id="KW-1133">Transmembrane helix</keyword>
<protein>
    <submittedName>
        <fullName evidence="2">Uncharacterized protein</fullName>
    </submittedName>
</protein>
<name>A0A4R1KXF5_9FLAO</name>
<keyword evidence="1" id="KW-0812">Transmembrane</keyword>
<dbReference type="InterPro" id="IPR045749">
    <property type="entry name" value="DUF6090"/>
</dbReference>
<dbReference type="Proteomes" id="UP000295714">
    <property type="component" value="Unassembled WGS sequence"/>
</dbReference>
<reference evidence="2 3" key="1">
    <citation type="journal article" date="2015" name="Stand. Genomic Sci.">
        <title>Genomic Encyclopedia of Bacterial and Archaeal Type Strains, Phase III: the genomes of soil and plant-associated and newly described type strains.</title>
        <authorList>
            <person name="Whitman W.B."/>
            <person name="Woyke T."/>
            <person name="Klenk H.P."/>
            <person name="Zhou Y."/>
            <person name="Lilburn T.G."/>
            <person name="Beck B.J."/>
            <person name="De Vos P."/>
            <person name="Vandamme P."/>
            <person name="Eisen J.A."/>
            <person name="Garrity G."/>
            <person name="Hugenholtz P."/>
            <person name="Kyrpides N.C."/>
        </authorList>
    </citation>
    <scope>NUCLEOTIDE SEQUENCE [LARGE SCALE GENOMIC DNA]</scope>
    <source>
        <strain evidence="2 3">CECT 8445</strain>
    </source>
</reference>
<organism evidence="2 3">
    <name type="scientific">Winogradskyella wandonensis</name>
    <dbReference type="NCBI Taxonomy" id="1442586"/>
    <lineage>
        <taxon>Bacteria</taxon>
        <taxon>Pseudomonadati</taxon>
        <taxon>Bacteroidota</taxon>
        <taxon>Flavobacteriia</taxon>
        <taxon>Flavobacteriales</taxon>
        <taxon>Flavobacteriaceae</taxon>
        <taxon>Winogradskyella</taxon>
    </lineage>
</organism>
<gene>
    <name evidence="2" type="ORF">DFQ05_0804</name>
</gene>